<proteinExistence type="predicted"/>
<dbReference type="Proteomes" id="UP000594464">
    <property type="component" value="Chromosome"/>
</dbReference>
<sequence length="127" mass="13913">MSLDAIGIACADIPKNLEFFELLGVKLKEVGGSGHFEGTTPSGVRIMLDSFELMRKINPEWKEPKGSGIVLCFLQDSPDRVDALYARITEAGFVGVTPPWDAFWGQRYASVQDPGGHQIDLFAPLES</sequence>
<dbReference type="SUPFAM" id="SSF54593">
    <property type="entry name" value="Glyoxalase/Bleomycin resistance protein/Dihydroxybiphenyl dioxygenase"/>
    <property type="match status" value="1"/>
</dbReference>
<dbReference type="InterPro" id="IPR029068">
    <property type="entry name" value="Glyas_Bleomycin-R_OHBP_Dase"/>
</dbReference>
<evidence type="ECO:0000313" key="3">
    <source>
        <dbReference type="Proteomes" id="UP000594464"/>
    </source>
</evidence>
<accession>A0A7T0C3K8</accession>
<dbReference type="PANTHER" id="PTHR36503">
    <property type="entry name" value="BLR2520 PROTEIN"/>
    <property type="match status" value="1"/>
</dbReference>
<evidence type="ECO:0000259" key="1">
    <source>
        <dbReference type="PROSITE" id="PS51819"/>
    </source>
</evidence>
<protein>
    <submittedName>
        <fullName evidence="2">Glyoxalase</fullName>
    </submittedName>
</protein>
<dbReference type="PROSITE" id="PS51819">
    <property type="entry name" value="VOC"/>
    <property type="match status" value="1"/>
</dbReference>
<dbReference type="AlphaFoldDB" id="A0A7T0C3K8"/>
<dbReference type="KEGG" id="nva:G3M78_11010"/>
<organism evidence="2 3">
    <name type="scientific">Candidatus Nitrohelix vancouverensis</name>
    <dbReference type="NCBI Taxonomy" id="2705534"/>
    <lineage>
        <taxon>Bacteria</taxon>
        <taxon>Pseudomonadati</taxon>
        <taxon>Nitrospinota/Tectimicrobiota group</taxon>
        <taxon>Nitrospinota</taxon>
        <taxon>Nitrospinia</taxon>
        <taxon>Nitrospinales</taxon>
        <taxon>Nitrospinaceae</taxon>
        <taxon>Candidatus Nitrohelix</taxon>
    </lineage>
</organism>
<dbReference type="Pfam" id="PF00903">
    <property type="entry name" value="Glyoxalase"/>
    <property type="match status" value="1"/>
</dbReference>
<gene>
    <name evidence="2" type="ORF">G3M78_11010</name>
</gene>
<name>A0A7T0C3K8_9BACT</name>
<feature type="domain" description="VOC" evidence="1">
    <location>
        <begin position="2"/>
        <end position="124"/>
    </location>
</feature>
<dbReference type="EMBL" id="CP048620">
    <property type="protein sequence ID" value="QPJ65893.1"/>
    <property type="molecule type" value="Genomic_DNA"/>
</dbReference>
<evidence type="ECO:0000313" key="2">
    <source>
        <dbReference type="EMBL" id="QPJ65893.1"/>
    </source>
</evidence>
<dbReference type="InterPro" id="IPR004360">
    <property type="entry name" value="Glyas_Fos-R_dOase_dom"/>
</dbReference>
<dbReference type="InterPro" id="IPR037523">
    <property type="entry name" value="VOC_core"/>
</dbReference>
<dbReference type="PANTHER" id="PTHR36503:SF3">
    <property type="entry name" value="BLR0126 PROTEIN"/>
    <property type="match status" value="1"/>
</dbReference>
<reference evidence="3" key="1">
    <citation type="submission" date="2020-02" db="EMBL/GenBank/DDBJ databases">
        <title>Genomic and physiological characterization of two novel Nitrospinaceae genera.</title>
        <authorList>
            <person name="Mueller A.J."/>
            <person name="Jung M.-Y."/>
            <person name="Strachan C.R."/>
            <person name="Herbold C.W."/>
            <person name="Kirkegaard R.H."/>
            <person name="Daims H."/>
        </authorList>
    </citation>
    <scope>NUCLEOTIDE SEQUENCE [LARGE SCALE GENOMIC DNA]</scope>
</reference>
<dbReference type="Gene3D" id="3.10.180.10">
    <property type="entry name" value="2,3-Dihydroxybiphenyl 1,2-Dioxygenase, domain 1"/>
    <property type="match status" value="1"/>
</dbReference>